<dbReference type="InterPro" id="IPR050904">
    <property type="entry name" value="Adhesion/Biosynth-related"/>
</dbReference>
<accession>A0A7S4EHJ6</accession>
<sequence>MRCTAEVVCKTPGFALLCEALTITGLINFLEFGTEWTLFAPTNEAIKRLIESVPKGTLNLQGMTDLLRFHLVEDIAVRFDHMFCERWIQMSDGDFTYTHCRGFDKYQVGRGNGFQESVIMLKDSPIILREDIFACNGIIHSIDTMLLPEWWQT</sequence>
<protein>
    <recommendedName>
        <fullName evidence="1">FAS1 domain-containing protein</fullName>
    </recommendedName>
</protein>
<dbReference type="PANTHER" id="PTHR10900">
    <property type="entry name" value="PERIOSTIN-RELATED"/>
    <property type="match status" value="1"/>
</dbReference>
<dbReference type="InterPro" id="IPR000782">
    <property type="entry name" value="FAS1_domain"/>
</dbReference>
<organism evidence="2">
    <name type="scientific">Pseudo-nitzschia australis</name>
    <dbReference type="NCBI Taxonomy" id="44445"/>
    <lineage>
        <taxon>Eukaryota</taxon>
        <taxon>Sar</taxon>
        <taxon>Stramenopiles</taxon>
        <taxon>Ochrophyta</taxon>
        <taxon>Bacillariophyta</taxon>
        <taxon>Bacillariophyceae</taxon>
        <taxon>Bacillariophycidae</taxon>
        <taxon>Bacillariales</taxon>
        <taxon>Bacillariaceae</taxon>
        <taxon>Pseudo-nitzschia</taxon>
    </lineage>
</organism>
<gene>
    <name evidence="2" type="ORF">PAUS00366_LOCUS7165</name>
</gene>
<dbReference type="AlphaFoldDB" id="A0A7S4EHJ6"/>
<dbReference type="EMBL" id="HBIX01009368">
    <property type="protein sequence ID" value="CAE0714413.1"/>
    <property type="molecule type" value="Transcribed_RNA"/>
</dbReference>
<dbReference type="SUPFAM" id="SSF82153">
    <property type="entry name" value="FAS1 domain"/>
    <property type="match status" value="1"/>
</dbReference>
<dbReference type="InterPro" id="IPR036378">
    <property type="entry name" value="FAS1_dom_sf"/>
</dbReference>
<dbReference type="PANTHER" id="PTHR10900:SF77">
    <property type="entry name" value="FI19380P1"/>
    <property type="match status" value="1"/>
</dbReference>
<dbReference type="Gene3D" id="2.30.180.10">
    <property type="entry name" value="FAS1 domain"/>
    <property type="match status" value="1"/>
</dbReference>
<dbReference type="SMART" id="SM00554">
    <property type="entry name" value="FAS1"/>
    <property type="match status" value="1"/>
</dbReference>
<proteinExistence type="predicted"/>
<name>A0A7S4EHJ6_9STRA</name>
<feature type="domain" description="FAS1" evidence="1">
    <location>
        <begin position="1"/>
        <end position="146"/>
    </location>
</feature>
<dbReference type="PROSITE" id="PS50213">
    <property type="entry name" value="FAS1"/>
    <property type="match status" value="1"/>
</dbReference>
<dbReference type="Pfam" id="PF02469">
    <property type="entry name" value="Fasciclin"/>
    <property type="match status" value="1"/>
</dbReference>
<evidence type="ECO:0000313" key="2">
    <source>
        <dbReference type="EMBL" id="CAE0714413.1"/>
    </source>
</evidence>
<evidence type="ECO:0000259" key="1">
    <source>
        <dbReference type="PROSITE" id="PS50213"/>
    </source>
</evidence>
<reference evidence="2" key="1">
    <citation type="submission" date="2021-01" db="EMBL/GenBank/DDBJ databases">
        <authorList>
            <person name="Corre E."/>
            <person name="Pelletier E."/>
            <person name="Niang G."/>
            <person name="Scheremetjew M."/>
            <person name="Finn R."/>
            <person name="Kale V."/>
            <person name="Holt S."/>
            <person name="Cochrane G."/>
            <person name="Meng A."/>
            <person name="Brown T."/>
            <person name="Cohen L."/>
        </authorList>
    </citation>
    <scope>NUCLEOTIDE SEQUENCE</scope>
    <source>
        <strain evidence="2">10249 10 AB</strain>
    </source>
</reference>